<name>K0NUB0_9LACO</name>
<evidence type="ECO:0000256" key="1">
    <source>
        <dbReference type="SAM" id="MobiDB-lite"/>
    </source>
</evidence>
<dbReference type="AlphaFoldDB" id="K0NUB0"/>
<sequence length="273" mass="29443">MREVKSHPLCSFFLALAMLLCLLLPVFQKADRVDAADASNITIQMHDLQTGVAIKGGSLVVYQVAKKDSAGKFQYTSQFSSVTKSISSLSQDQIMTADFANTLASYVTANQGKLSGVSAQISDSGEASVNVEGDAVYLVTQDTAASGYEKMNPFCVVLPYTVDGESMSNIIAQPKMKKKTTSLPKYPTTPTTPSSNKTPSTSKKVKSNPQLPSVPTIKENKKTPSATNRVVKSLPQSPRLPQTGQLNWPIPLLALLGLTFFTWGWAAQESSER</sequence>
<accession>K0NUB0</accession>
<dbReference type="Proteomes" id="UP000009325">
    <property type="component" value="Unassembled WGS sequence"/>
</dbReference>
<gene>
    <name evidence="2" type="ORF">BN146_07670</name>
</gene>
<evidence type="ECO:0000313" key="3">
    <source>
        <dbReference type="Proteomes" id="UP000009325"/>
    </source>
</evidence>
<feature type="compositionally biased region" description="Polar residues" evidence="1">
    <location>
        <begin position="223"/>
        <end position="242"/>
    </location>
</feature>
<evidence type="ECO:0000313" key="2">
    <source>
        <dbReference type="EMBL" id="CCK84116.1"/>
    </source>
</evidence>
<dbReference type="Gene3D" id="2.60.40.10">
    <property type="entry name" value="Immunoglobulins"/>
    <property type="match status" value="1"/>
</dbReference>
<feature type="region of interest" description="Disordered" evidence="1">
    <location>
        <begin position="173"/>
        <end position="242"/>
    </location>
</feature>
<dbReference type="RefSeq" id="WP_009558303.1">
    <property type="nucleotide sequence ID" value="NZ_CALZ01000114.1"/>
</dbReference>
<feature type="compositionally biased region" description="Low complexity" evidence="1">
    <location>
        <begin position="181"/>
        <end position="202"/>
    </location>
</feature>
<evidence type="ECO:0008006" key="4">
    <source>
        <dbReference type="Google" id="ProtNLM"/>
    </source>
</evidence>
<comment type="caution">
    <text evidence="2">The sequence shown here is derived from an EMBL/GenBank/DDBJ whole genome shotgun (WGS) entry which is preliminary data.</text>
</comment>
<organism evidence="2 3">
    <name type="scientific">Lactobacillus equicursoris 66c</name>
    <dbReference type="NCBI Taxonomy" id="872326"/>
    <lineage>
        <taxon>Bacteria</taxon>
        <taxon>Bacillati</taxon>
        <taxon>Bacillota</taxon>
        <taxon>Bacilli</taxon>
        <taxon>Lactobacillales</taxon>
        <taxon>Lactobacillaceae</taxon>
        <taxon>Lactobacillus</taxon>
    </lineage>
</organism>
<dbReference type="InterPro" id="IPR013783">
    <property type="entry name" value="Ig-like_fold"/>
</dbReference>
<protein>
    <recommendedName>
        <fullName evidence="4">Gram-positive pilin subunit D1 N-terminal domain-containing protein</fullName>
    </recommendedName>
</protein>
<dbReference type="EMBL" id="CALZ01000114">
    <property type="protein sequence ID" value="CCK84116.1"/>
    <property type="molecule type" value="Genomic_DNA"/>
</dbReference>
<proteinExistence type="predicted"/>
<reference evidence="2 3" key="1">
    <citation type="submission" date="2012-08" db="EMBL/GenBank/DDBJ databases">
        <title>Draft Genome Sequences of Lactobacillus equicursoris CIP 110162T, isolated from thoroughbred racehorse feces and Lactobacillus sp. CRBIP 24.137 isolated from urine of human.</title>
        <authorList>
            <person name="Cousin S."/>
            <person name="Loux V."/>
            <person name="Ma L."/>
            <person name="Creno S."/>
            <person name="Clermont D."/>
            <person name="Bizet C."/>
            <person name="Bouchier C."/>
        </authorList>
    </citation>
    <scope>NUCLEOTIDE SEQUENCE [LARGE SCALE GENOMIC DNA]</scope>
    <source>
        <strain evidence="2 3">66c</strain>
    </source>
</reference>